<dbReference type="Gene3D" id="3.40.50.2300">
    <property type="match status" value="1"/>
</dbReference>
<dbReference type="InterPro" id="IPR036388">
    <property type="entry name" value="WH-like_DNA-bd_sf"/>
</dbReference>
<comment type="function">
    <text evidence="2">May play the central regulatory role in sporulation. It may be an element of the effector pathway responsible for the activation of sporulation genes in response to nutritional stress. Spo0A may act in concert with spo0H (a sigma factor) to control the expression of some genes that are critical to the sporulation process.</text>
</comment>
<dbReference type="Proteomes" id="UP000342249">
    <property type="component" value="Unassembled WGS sequence"/>
</dbReference>
<feature type="domain" description="ANTAR" evidence="5">
    <location>
        <begin position="125"/>
        <end position="186"/>
    </location>
</feature>
<dbReference type="PROSITE" id="PS50921">
    <property type="entry name" value="ANTAR"/>
    <property type="match status" value="1"/>
</dbReference>
<proteinExistence type="predicted"/>
<accession>A0A5N7IKM9</accession>
<reference evidence="6" key="1">
    <citation type="journal article" date="2019" name="Lett. Appl. Microbiol.">
        <title>A case of 'blown pack' spoilage of vacuum-packaged pork likely associated with Clostridium estertheticum in Canada.</title>
        <authorList>
            <person name="Zhang P."/>
            <person name="Ward P."/>
            <person name="McMullen L.M."/>
            <person name="Yang X."/>
        </authorList>
    </citation>
    <scope>NUCLEOTIDE SEQUENCE [LARGE SCALE GENOMIC DNA]</scope>
    <source>
        <strain evidence="6">MA19</strain>
    </source>
</reference>
<organism evidence="6 7">
    <name type="scientific">Clostridium estertheticum</name>
    <dbReference type="NCBI Taxonomy" id="238834"/>
    <lineage>
        <taxon>Bacteria</taxon>
        <taxon>Bacillati</taxon>
        <taxon>Bacillota</taxon>
        <taxon>Clostridia</taxon>
        <taxon>Eubacteriales</taxon>
        <taxon>Clostridiaceae</taxon>
        <taxon>Clostridium</taxon>
    </lineage>
</organism>
<dbReference type="Gene3D" id="1.10.10.10">
    <property type="entry name" value="Winged helix-like DNA-binding domain superfamily/Winged helix DNA-binding domain"/>
    <property type="match status" value="1"/>
</dbReference>
<dbReference type="PIRSF" id="PIRSF036382">
    <property type="entry name" value="RR_antiterm"/>
    <property type="match status" value="1"/>
</dbReference>
<dbReference type="InterPro" id="IPR011006">
    <property type="entry name" value="CheY-like_superfamily"/>
</dbReference>
<dbReference type="InterPro" id="IPR008327">
    <property type="entry name" value="Sig_transdc_resp-reg_antiterm"/>
</dbReference>
<gene>
    <name evidence="6" type="ORF">E4V82_05410</name>
</gene>
<dbReference type="PANTHER" id="PTHR43367">
    <property type="match status" value="1"/>
</dbReference>
<keyword evidence="3" id="KW-0597">Phosphoprotein</keyword>
<evidence type="ECO:0000256" key="1">
    <source>
        <dbReference type="ARBA" id="ARBA00018672"/>
    </source>
</evidence>
<dbReference type="GO" id="GO:0000160">
    <property type="term" value="P:phosphorelay signal transduction system"/>
    <property type="evidence" value="ECO:0007669"/>
    <property type="project" value="InterPro"/>
</dbReference>
<name>A0A5N7IKM9_9CLOT</name>
<dbReference type="Pfam" id="PF03861">
    <property type="entry name" value="ANTAR"/>
    <property type="match status" value="1"/>
</dbReference>
<evidence type="ECO:0000256" key="2">
    <source>
        <dbReference type="ARBA" id="ARBA00024867"/>
    </source>
</evidence>
<dbReference type="RefSeq" id="WP_152751020.1">
    <property type="nucleotide sequence ID" value="NZ_SPSE01000016.1"/>
</dbReference>
<evidence type="ECO:0000256" key="3">
    <source>
        <dbReference type="PROSITE-ProRule" id="PRU00169"/>
    </source>
</evidence>
<feature type="domain" description="Response regulatory" evidence="4">
    <location>
        <begin position="4"/>
        <end position="119"/>
    </location>
</feature>
<dbReference type="SMART" id="SM01012">
    <property type="entry name" value="ANTAR"/>
    <property type="match status" value="1"/>
</dbReference>
<dbReference type="PANTHER" id="PTHR43367:SF1">
    <property type="entry name" value="TWO-COMPONENT RESPONSE REGULATOR-LIKE APRR6-RELATED"/>
    <property type="match status" value="1"/>
</dbReference>
<dbReference type="Pfam" id="PF00072">
    <property type="entry name" value="Response_reg"/>
    <property type="match status" value="1"/>
</dbReference>
<dbReference type="PROSITE" id="PS50110">
    <property type="entry name" value="RESPONSE_REGULATORY"/>
    <property type="match status" value="1"/>
</dbReference>
<dbReference type="SMART" id="SM00448">
    <property type="entry name" value="REC"/>
    <property type="match status" value="1"/>
</dbReference>
<dbReference type="EMBL" id="SPSF01000015">
    <property type="protein sequence ID" value="MPQ61549.1"/>
    <property type="molecule type" value="Genomic_DNA"/>
</dbReference>
<comment type="caution">
    <text evidence="6">The sequence shown here is derived from an EMBL/GenBank/DDBJ whole genome shotgun (WGS) entry which is preliminary data.</text>
</comment>
<feature type="modified residue" description="4-aspartylphosphate" evidence="3">
    <location>
        <position position="54"/>
    </location>
</feature>
<evidence type="ECO:0000259" key="4">
    <source>
        <dbReference type="PROSITE" id="PS50110"/>
    </source>
</evidence>
<evidence type="ECO:0000313" key="6">
    <source>
        <dbReference type="EMBL" id="MPQ61549.1"/>
    </source>
</evidence>
<evidence type="ECO:0000313" key="7">
    <source>
        <dbReference type="Proteomes" id="UP000342249"/>
    </source>
</evidence>
<dbReference type="SUPFAM" id="SSF52172">
    <property type="entry name" value="CheY-like"/>
    <property type="match status" value="1"/>
</dbReference>
<evidence type="ECO:0000259" key="5">
    <source>
        <dbReference type="PROSITE" id="PS50921"/>
    </source>
</evidence>
<dbReference type="AlphaFoldDB" id="A0A5N7IKM9"/>
<protein>
    <recommendedName>
        <fullName evidence="1">Stage 0 sporulation protein A homolog</fullName>
    </recommendedName>
</protein>
<dbReference type="GO" id="GO:0003723">
    <property type="term" value="F:RNA binding"/>
    <property type="evidence" value="ECO:0007669"/>
    <property type="project" value="InterPro"/>
</dbReference>
<sequence>MNKKIVIADDEPITRMDLREILEAEGYNVVGEASDGFDAVEVCRKYSPDLVLMDIKMPLLDGLNAAKIIQNENLAIGVVLITAYSGKEFVEKATKAGVIGYMVKPIDEKSLIPTLEVAISKSAEIKKIKVDIEKACSKLDERKIVEKAKGLLMKRDNITEQDSYYHIRTLSMNKRCSMGDIAKTIIMSYE</sequence>
<dbReference type="InterPro" id="IPR001789">
    <property type="entry name" value="Sig_transdc_resp-reg_receiver"/>
</dbReference>
<dbReference type="InterPro" id="IPR005561">
    <property type="entry name" value="ANTAR"/>
</dbReference>